<evidence type="ECO:0000313" key="8">
    <source>
        <dbReference type="EMBL" id="PZO16405.1"/>
    </source>
</evidence>
<protein>
    <recommendedName>
        <fullName evidence="5">Rqc2 homolog RqcH</fullName>
        <shortName evidence="5">RqcH</shortName>
    </recommendedName>
</protein>
<evidence type="ECO:0000256" key="2">
    <source>
        <dbReference type="ARBA" id="ARBA00022730"/>
    </source>
</evidence>
<name>A0A2W4W305_9CYAN</name>
<evidence type="ECO:0000256" key="4">
    <source>
        <dbReference type="ARBA" id="ARBA00022917"/>
    </source>
</evidence>
<dbReference type="GO" id="GO:0000049">
    <property type="term" value="F:tRNA binding"/>
    <property type="evidence" value="ECO:0007669"/>
    <property type="project" value="UniProtKB-UniRule"/>
</dbReference>
<dbReference type="GO" id="GO:0019843">
    <property type="term" value="F:rRNA binding"/>
    <property type="evidence" value="ECO:0007669"/>
    <property type="project" value="UniProtKB-UniRule"/>
</dbReference>
<dbReference type="Pfam" id="PF05670">
    <property type="entry name" value="NFACT-R_1"/>
    <property type="match status" value="1"/>
</dbReference>
<feature type="region of interest" description="Disordered" evidence="6">
    <location>
        <begin position="443"/>
        <end position="470"/>
    </location>
</feature>
<reference evidence="9" key="1">
    <citation type="submission" date="2018-04" db="EMBL/GenBank/DDBJ databases">
        <authorList>
            <person name="Cornet L."/>
        </authorList>
    </citation>
    <scope>NUCLEOTIDE SEQUENCE [LARGE SCALE GENOMIC DNA]</scope>
</reference>
<dbReference type="InterPro" id="IPR051608">
    <property type="entry name" value="RQC_Subunit_NEMF"/>
</dbReference>
<feature type="compositionally biased region" description="Basic and acidic residues" evidence="6">
    <location>
        <begin position="443"/>
        <end position="469"/>
    </location>
</feature>
<dbReference type="HAMAP" id="MF_00844_B">
    <property type="entry name" value="RqcH_B"/>
    <property type="match status" value="1"/>
</dbReference>
<dbReference type="Gene3D" id="2.30.310.10">
    <property type="entry name" value="ibrinogen binding protein from staphylococcus aureus domain"/>
    <property type="match status" value="1"/>
</dbReference>
<sequence>MQPVDFTTLTAVAADLRSCWLPARCEQVYQRDKFTLFMALRTLNQRGWLAISWHPQAARLHMAPPPPKAPDTFTFSQQLKHQLGGLALTKIESLSPWERAFDLQFARRPDEPALWHLYVEVMGKYSNVILTTADQQIVTAAHQVSEQQSSVRPIQTGKQYVAPPAIRGKLPSLAESFGDWRDRTALIPGNLKKMMVKSYSGLSSAIAIQLIESAALPSEVETLKLTDSDWQRLFGCWQNWLKTLENESFEPGWRGQGKAGYTVIGVGVTRPVENVQVLLGDYYRHQFNQEEFRRLHHQLTQRLKNRLAKLRQKANTFSSRLAQSDQSELYRQQADLMMANLHLWQPGMKQIELMSFETGEPVTLPLNPEKNAVQNAQALYKLHQKLKRARTAVMPLLAAVNREIGYLEQVEDALLQVPSYEVEADLRSLEEIRNELVAQGYLRDPEGRYQPDKPSGRKSKAADQEDVGFRRHQTPEGMELLIGRNNSQNEQLTFKQASDYDLWFHAQEIPGSHVLLRLDAGMEPSDDTLQLAASVAAYYSRARQSEQVPVVYTEPKNVYKPKGALPGMVIYKRERVLWGQPDLAASFIARSSE</sequence>
<evidence type="ECO:0000313" key="9">
    <source>
        <dbReference type="Proteomes" id="UP000249354"/>
    </source>
</evidence>
<gene>
    <name evidence="5" type="primary">rqcH</name>
    <name evidence="8" type="ORF">DCF25_12480</name>
</gene>
<dbReference type="GO" id="GO:0043023">
    <property type="term" value="F:ribosomal large subunit binding"/>
    <property type="evidence" value="ECO:0007669"/>
    <property type="project" value="UniProtKB-UniRule"/>
</dbReference>
<evidence type="ECO:0000259" key="7">
    <source>
        <dbReference type="Pfam" id="PF05670"/>
    </source>
</evidence>
<dbReference type="PANTHER" id="PTHR15239:SF6">
    <property type="entry name" value="RIBOSOME QUALITY CONTROL COMPLEX SUBUNIT NEMF"/>
    <property type="match status" value="1"/>
</dbReference>
<comment type="caution">
    <text evidence="8">The sequence shown here is derived from an EMBL/GenBank/DDBJ whole genome shotgun (WGS) entry which is preliminary data.</text>
</comment>
<dbReference type="GO" id="GO:1990112">
    <property type="term" value="C:RQC complex"/>
    <property type="evidence" value="ECO:0007669"/>
    <property type="project" value="TreeGrafter"/>
</dbReference>
<dbReference type="AlphaFoldDB" id="A0A2W4W305"/>
<keyword evidence="1 5" id="KW-0820">tRNA-binding</keyword>
<organism evidence="8 9">
    <name type="scientific">Leptolyngbya foveolarum</name>
    <dbReference type="NCBI Taxonomy" id="47253"/>
    <lineage>
        <taxon>Bacteria</taxon>
        <taxon>Bacillati</taxon>
        <taxon>Cyanobacteriota</taxon>
        <taxon>Cyanophyceae</taxon>
        <taxon>Leptolyngbyales</taxon>
        <taxon>Leptolyngbyaceae</taxon>
        <taxon>Leptolyngbya group</taxon>
        <taxon>Leptolyngbya</taxon>
    </lineage>
</organism>
<reference evidence="8 9" key="2">
    <citation type="submission" date="2018-06" db="EMBL/GenBank/DDBJ databases">
        <title>Metagenomic assembly of (sub)arctic Cyanobacteria and their associated microbiome from non-axenic cultures.</title>
        <authorList>
            <person name="Baurain D."/>
        </authorList>
    </citation>
    <scope>NUCLEOTIDE SEQUENCE [LARGE SCALE GENOMIC DNA]</scope>
    <source>
        <strain evidence="8">ULC129bin1</strain>
    </source>
</reference>
<dbReference type="EMBL" id="QBMC01000080">
    <property type="protein sequence ID" value="PZO16405.1"/>
    <property type="molecule type" value="Genomic_DNA"/>
</dbReference>
<dbReference type="Proteomes" id="UP000249354">
    <property type="component" value="Unassembled WGS sequence"/>
</dbReference>
<proteinExistence type="inferred from homology"/>
<evidence type="ECO:0000256" key="3">
    <source>
        <dbReference type="ARBA" id="ARBA00022884"/>
    </source>
</evidence>
<keyword evidence="3 5" id="KW-0694">RNA-binding</keyword>
<keyword evidence="4 5" id="KW-0648">Protein biosynthesis</keyword>
<dbReference type="InterPro" id="IPR043682">
    <property type="entry name" value="RqcH_bacterial"/>
</dbReference>
<dbReference type="InterPro" id="IPR008532">
    <property type="entry name" value="NFACT_RNA-bd"/>
</dbReference>
<feature type="domain" description="NFACT RNA-binding" evidence="7">
    <location>
        <begin position="471"/>
        <end position="563"/>
    </location>
</feature>
<comment type="subunit">
    <text evidence="5">Associates with stalled 50S ribosomal subunits. Binds to RqcP.</text>
</comment>
<dbReference type="PANTHER" id="PTHR15239">
    <property type="entry name" value="NUCLEAR EXPORT MEDIATOR FACTOR NEMF"/>
    <property type="match status" value="1"/>
</dbReference>
<evidence type="ECO:0000256" key="5">
    <source>
        <dbReference type="HAMAP-Rule" id="MF_00844"/>
    </source>
</evidence>
<evidence type="ECO:0000256" key="6">
    <source>
        <dbReference type="SAM" id="MobiDB-lite"/>
    </source>
</evidence>
<comment type="similarity">
    <text evidence="5">Belongs to the NEMF family.</text>
</comment>
<comment type="function">
    <text evidence="5">Key component of the ribosome quality control system (RQC), a ribosome-associated complex that mediates the extraction of incompletely synthesized nascent chains from stalled ribosomes and their subsequent degradation. RqcH recruits Ala-charged tRNA, and with RqcP directs the elongation of stalled nascent chains on 50S ribosomal subunits, leading to non-templated C-terminal alanine extensions (Ala tail). The Ala tail promotes nascent chain degradation. May add between 1 and at least 8 Ala residues. Binds to stalled 50S ribosomal subunits.</text>
</comment>
<evidence type="ECO:0000256" key="1">
    <source>
        <dbReference type="ARBA" id="ARBA00022555"/>
    </source>
</evidence>
<dbReference type="GO" id="GO:0072344">
    <property type="term" value="P:rescue of stalled ribosome"/>
    <property type="evidence" value="ECO:0007669"/>
    <property type="project" value="UniProtKB-UniRule"/>
</dbReference>
<dbReference type="Pfam" id="PF05833">
    <property type="entry name" value="NFACT_N"/>
    <property type="match status" value="1"/>
</dbReference>
<accession>A0A2W4W305</accession>
<keyword evidence="2 5" id="KW-0699">rRNA-binding</keyword>